<dbReference type="RefSeq" id="WP_063605755.1">
    <property type="nucleotide sequence ID" value="NZ_BMUG01000004.1"/>
</dbReference>
<evidence type="ECO:0000313" key="1">
    <source>
        <dbReference type="EMBL" id="GFN07362.1"/>
    </source>
</evidence>
<accession>A0A7J0CY28</accession>
<dbReference type="AlphaFoldDB" id="A0A7J0CY28"/>
<sequence length="104" mass="11426">MTEVSATTEVRSEPESLTPLGHDEYVALLAEVVAESMPRLFAVVQEVGDREDGWVAAWGLAFEDRAEVLPYRGGVRMSLPSAEKALRYFGRGGDVRASLRWIGS</sequence>
<protein>
    <submittedName>
        <fullName evidence="1">Uncharacterized protein</fullName>
    </submittedName>
</protein>
<dbReference type="Proteomes" id="UP000498740">
    <property type="component" value="Unassembled WGS sequence"/>
</dbReference>
<evidence type="ECO:0000313" key="2">
    <source>
        <dbReference type="Proteomes" id="UP000498740"/>
    </source>
</evidence>
<dbReference type="EMBL" id="BLWD01000001">
    <property type="protein sequence ID" value="GFN07362.1"/>
    <property type="molecule type" value="Genomic_DNA"/>
</dbReference>
<comment type="caution">
    <text evidence="1">The sequence shown here is derived from an EMBL/GenBank/DDBJ whole genome shotgun (WGS) entry which is preliminary data.</text>
</comment>
<reference evidence="1 2" key="1">
    <citation type="submission" date="2020-05" db="EMBL/GenBank/DDBJ databases">
        <title>Whole genome shotgun sequence of Streptomyces microflavus NBRC 13062.</title>
        <authorList>
            <person name="Komaki H."/>
            <person name="Tamura T."/>
        </authorList>
    </citation>
    <scope>NUCLEOTIDE SEQUENCE [LARGE SCALE GENOMIC DNA]</scope>
    <source>
        <strain evidence="1 2">NBRC 13062</strain>
    </source>
</reference>
<name>A0A7J0CY28_STRMI</name>
<proteinExistence type="predicted"/>
<organism evidence="1 2">
    <name type="scientific">Streptomyces microflavus</name>
    <name type="common">Streptomyces lipmanii</name>
    <dbReference type="NCBI Taxonomy" id="1919"/>
    <lineage>
        <taxon>Bacteria</taxon>
        <taxon>Bacillati</taxon>
        <taxon>Actinomycetota</taxon>
        <taxon>Actinomycetes</taxon>
        <taxon>Kitasatosporales</taxon>
        <taxon>Streptomycetaceae</taxon>
        <taxon>Streptomyces</taxon>
    </lineage>
</organism>
<gene>
    <name evidence="1" type="ORF">Smic_59180</name>
</gene>